<dbReference type="InterPro" id="IPR036388">
    <property type="entry name" value="WH-like_DNA-bd_sf"/>
</dbReference>
<dbReference type="PRINTS" id="PR00598">
    <property type="entry name" value="HTHMARR"/>
</dbReference>
<dbReference type="SMART" id="SM00347">
    <property type="entry name" value="HTH_MARR"/>
    <property type="match status" value="1"/>
</dbReference>
<evidence type="ECO:0000313" key="3">
    <source>
        <dbReference type="Proteomes" id="UP000028680"/>
    </source>
</evidence>
<sequence>MTKIPEHHPSPDLEGLIGYNLKRAYVTVSDDFRRALKHDNLSPRLFSALALVKAHPGLSQSALARQLGIERSGIVAMIDELEGRGYVIRKPVPQDRRRQALQLTPAGEEAYKIALGKVQAHEARLLGGLDAGQRDALISILQKIRYQKT</sequence>
<dbReference type="RefSeq" id="WP_044050726.1">
    <property type="nucleotide sequence ID" value="NZ_CP003984.1"/>
</dbReference>
<keyword evidence="3" id="KW-1185">Reference proteome</keyword>
<evidence type="ECO:0000313" key="2">
    <source>
        <dbReference type="EMBL" id="AII88133.1"/>
    </source>
</evidence>
<dbReference type="SUPFAM" id="SSF46785">
    <property type="entry name" value="Winged helix' DNA-binding domain"/>
    <property type="match status" value="1"/>
</dbReference>
<dbReference type="InterPro" id="IPR039422">
    <property type="entry name" value="MarR/SlyA-like"/>
</dbReference>
<organism evidence="2 3">
    <name type="scientific">Planktomarina temperata RCA23</name>
    <dbReference type="NCBI Taxonomy" id="666509"/>
    <lineage>
        <taxon>Bacteria</taxon>
        <taxon>Pseudomonadati</taxon>
        <taxon>Pseudomonadota</taxon>
        <taxon>Alphaproteobacteria</taxon>
        <taxon>Rhodobacterales</taxon>
        <taxon>Paracoccaceae</taxon>
        <taxon>Planktomarina</taxon>
    </lineage>
</organism>
<dbReference type="Pfam" id="PF01047">
    <property type="entry name" value="MarR"/>
    <property type="match status" value="1"/>
</dbReference>
<dbReference type="GO" id="GO:0003700">
    <property type="term" value="F:DNA-binding transcription factor activity"/>
    <property type="evidence" value="ECO:0007669"/>
    <property type="project" value="InterPro"/>
</dbReference>
<evidence type="ECO:0000259" key="1">
    <source>
        <dbReference type="PROSITE" id="PS50995"/>
    </source>
</evidence>
<feature type="domain" description="HTH marR-type" evidence="1">
    <location>
        <begin position="14"/>
        <end position="146"/>
    </location>
</feature>
<name>A0AAN0RKX0_9RHOB</name>
<dbReference type="InterPro" id="IPR000835">
    <property type="entry name" value="HTH_MarR-typ"/>
</dbReference>
<dbReference type="Proteomes" id="UP000028680">
    <property type="component" value="Chromosome"/>
</dbReference>
<dbReference type="PROSITE" id="PS50995">
    <property type="entry name" value="HTH_MARR_2"/>
    <property type="match status" value="1"/>
</dbReference>
<dbReference type="AlphaFoldDB" id="A0AAN0RKX0"/>
<proteinExistence type="predicted"/>
<dbReference type="KEGG" id="ptp:RCA23_c26160"/>
<gene>
    <name evidence="2" type="ORF">RCA23_c26160</name>
</gene>
<dbReference type="GO" id="GO:0006950">
    <property type="term" value="P:response to stress"/>
    <property type="evidence" value="ECO:0007669"/>
    <property type="project" value="TreeGrafter"/>
</dbReference>
<accession>A0AAN0RKX0</accession>
<reference evidence="2 3" key="1">
    <citation type="journal article" date="2014" name="ISME J.">
        <title>Adaptation of an abundant Roseobacter RCA organism to pelagic systems revealed by genomic and transcriptomic analyses.</title>
        <authorList>
            <person name="Voget S."/>
            <person name="Wemheuer B."/>
            <person name="Brinkhoff T."/>
            <person name="Vollmers J."/>
            <person name="Dietrich S."/>
            <person name="Giebel H.A."/>
            <person name="Beardsley C."/>
            <person name="Sardemann C."/>
            <person name="Bakenhus I."/>
            <person name="Billerbeck S."/>
            <person name="Daniel R."/>
            <person name="Simon M."/>
        </authorList>
    </citation>
    <scope>NUCLEOTIDE SEQUENCE [LARGE SCALE GENOMIC DNA]</scope>
    <source>
        <strain evidence="2 3">RCA23</strain>
    </source>
</reference>
<dbReference type="PANTHER" id="PTHR33164">
    <property type="entry name" value="TRANSCRIPTIONAL REGULATOR, MARR FAMILY"/>
    <property type="match status" value="1"/>
</dbReference>
<dbReference type="EMBL" id="CP003984">
    <property type="protein sequence ID" value="AII88133.1"/>
    <property type="molecule type" value="Genomic_DNA"/>
</dbReference>
<dbReference type="PANTHER" id="PTHR33164:SF89">
    <property type="entry name" value="MARR FAMILY REGULATORY PROTEIN"/>
    <property type="match status" value="1"/>
</dbReference>
<protein>
    <submittedName>
        <fullName evidence="2">Transcriptional regulator, MarR family</fullName>
    </submittedName>
</protein>
<dbReference type="InterPro" id="IPR036390">
    <property type="entry name" value="WH_DNA-bd_sf"/>
</dbReference>
<dbReference type="Gene3D" id="1.10.10.10">
    <property type="entry name" value="Winged helix-like DNA-binding domain superfamily/Winged helix DNA-binding domain"/>
    <property type="match status" value="1"/>
</dbReference>